<comment type="catalytic activity">
    <reaction evidence="13 14">
        <text>a di-trans,poly-cis-dolichyl beta-D-mannosyl phosphate + L-seryl-[protein] = 3-O-(alpha-D-mannosyl)-L-seryl-[protein] + a di-trans,poly-cis-dolichyl phosphate + H(+)</text>
        <dbReference type="Rhea" id="RHEA:17377"/>
        <dbReference type="Rhea" id="RHEA-COMP:9863"/>
        <dbReference type="Rhea" id="RHEA-COMP:13546"/>
        <dbReference type="Rhea" id="RHEA-COMP:19498"/>
        <dbReference type="Rhea" id="RHEA-COMP:19501"/>
        <dbReference type="ChEBI" id="CHEBI:15378"/>
        <dbReference type="ChEBI" id="CHEBI:29999"/>
        <dbReference type="ChEBI" id="CHEBI:57683"/>
        <dbReference type="ChEBI" id="CHEBI:58211"/>
        <dbReference type="ChEBI" id="CHEBI:137321"/>
        <dbReference type="EC" id="2.4.1.109"/>
    </reaction>
</comment>
<accession>A0ABR2WSF3</accession>
<dbReference type="SUPFAM" id="SSF82109">
    <property type="entry name" value="MIR domain"/>
    <property type="match status" value="1"/>
</dbReference>
<dbReference type="InterPro" id="IPR036300">
    <property type="entry name" value="MIR_dom_sf"/>
</dbReference>
<keyword evidence="9 14" id="KW-0256">Endoplasmic reticulum</keyword>
<comment type="function">
    <text evidence="14">Transfers mannose from Dol-P-mannose to Ser or Thr residues on proteins.</text>
</comment>
<evidence type="ECO:0000259" key="15">
    <source>
        <dbReference type="PROSITE" id="PS50919"/>
    </source>
</evidence>
<keyword evidence="8" id="KW-0677">Repeat</keyword>
<reference evidence="16 17" key="1">
    <citation type="submission" date="2023-04" db="EMBL/GenBank/DDBJ databases">
        <title>Genome of Basidiobolus ranarum AG-B5.</title>
        <authorList>
            <person name="Stajich J.E."/>
            <person name="Carter-House D."/>
            <person name="Gryganskyi A."/>
        </authorList>
    </citation>
    <scope>NUCLEOTIDE SEQUENCE [LARGE SCALE GENOMIC DNA]</scope>
    <source>
        <strain evidence="16 17">AG-B5</strain>
    </source>
</reference>
<keyword evidence="5 14" id="KW-0328">Glycosyltransferase</keyword>
<feature type="transmembrane region" description="Helical" evidence="14">
    <location>
        <begin position="114"/>
        <end position="144"/>
    </location>
</feature>
<name>A0ABR2WSF3_9FUNG</name>
<gene>
    <name evidence="16" type="primary">PMT2_2</name>
    <name evidence="16" type="ORF">K7432_008027</name>
</gene>
<keyword evidence="7 14" id="KW-0812">Transmembrane</keyword>
<dbReference type="PROSITE" id="PS50919">
    <property type="entry name" value="MIR"/>
    <property type="match status" value="3"/>
</dbReference>
<evidence type="ECO:0000256" key="1">
    <source>
        <dbReference type="ARBA" id="ARBA00004477"/>
    </source>
</evidence>
<keyword evidence="11 14" id="KW-0472">Membrane</keyword>
<evidence type="ECO:0000256" key="14">
    <source>
        <dbReference type="RuleBase" id="RU367007"/>
    </source>
</evidence>
<feature type="transmembrane region" description="Helical" evidence="14">
    <location>
        <begin position="485"/>
        <end position="507"/>
    </location>
</feature>
<dbReference type="EC" id="2.4.1.109" evidence="4 14"/>
<evidence type="ECO:0000256" key="5">
    <source>
        <dbReference type="ARBA" id="ARBA00022676"/>
    </source>
</evidence>
<dbReference type="InterPro" id="IPR027005">
    <property type="entry name" value="PMT-like"/>
</dbReference>
<comment type="caution">
    <text evidence="16">The sequence shown here is derived from an EMBL/GenBank/DDBJ whole genome shotgun (WGS) entry which is preliminary data.</text>
</comment>
<feature type="transmembrane region" description="Helical" evidence="14">
    <location>
        <begin position="527"/>
        <end position="545"/>
    </location>
</feature>
<dbReference type="Gene3D" id="2.80.10.50">
    <property type="match status" value="1"/>
</dbReference>
<comment type="pathway">
    <text evidence="2 14">Protein modification; protein glycosylation.</text>
</comment>
<evidence type="ECO:0000256" key="6">
    <source>
        <dbReference type="ARBA" id="ARBA00022679"/>
    </source>
</evidence>
<evidence type="ECO:0000256" key="8">
    <source>
        <dbReference type="ARBA" id="ARBA00022737"/>
    </source>
</evidence>
<evidence type="ECO:0000256" key="7">
    <source>
        <dbReference type="ARBA" id="ARBA00022692"/>
    </source>
</evidence>
<dbReference type="InterPro" id="IPR032421">
    <property type="entry name" value="PMT_4TMC"/>
</dbReference>
<evidence type="ECO:0000256" key="3">
    <source>
        <dbReference type="ARBA" id="ARBA00007222"/>
    </source>
</evidence>
<keyword evidence="17" id="KW-1185">Reference proteome</keyword>
<evidence type="ECO:0000256" key="9">
    <source>
        <dbReference type="ARBA" id="ARBA00022824"/>
    </source>
</evidence>
<evidence type="ECO:0000313" key="16">
    <source>
        <dbReference type="EMBL" id="KAK9764457.1"/>
    </source>
</evidence>
<feature type="transmembrane region" description="Helical" evidence="14">
    <location>
        <begin position="36"/>
        <end position="57"/>
    </location>
</feature>
<feature type="domain" description="MIR" evidence="15">
    <location>
        <begin position="286"/>
        <end position="342"/>
    </location>
</feature>
<dbReference type="InterPro" id="IPR003342">
    <property type="entry name" value="ArnT-like_N"/>
</dbReference>
<comment type="similarity">
    <text evidence="3 14">Belongs to the glycosyltransferase 39 family.</text>
</comment>
<feature type="transmembrane region" description="Helical" evidence="14">
    <location>
        <begin position="165"/>
        <end position="185"/>
    </location>
</feature>
<organism evidence="16 17">
    <name type="scientific">Basidiobolus ranarum</name>
    <dbReference type="NCBI Taxonomy" id="34480"/>
    <lineage>
        <taxon>Eukaryota</taxon>
        <taxon>Fungi</taxon>
        <taxon>Fungi incertae sedis</taxon>
        <taxon>Zoopagomycota</taxon>
        <taxon>Entomophthoromycotina</taxon>
        <taxon>Basidiobolomycetes</taxon>
        <taxon>Basidiobolales</taxon>
        <taxon>Basidiobolaceae</taxon>
        <taxon>Basidiobolus</taxon>
    </lineage>
</organism>
<dbReference type="EMBL" id="JASJQH010000426">
    <property type="protein sequence ID" value="KAK9764457.1"/>
    <property type="molecule type" value="Genomic_DNA"/>
</dbReference>
<protein>
    <recommendedName>
        <fullName evidence="4 14">Dolichyl-phosphate-mannose--protein mannosyltransferase</fullName>
        <ecNumber evidence="4 14">2.4.1.109</ecNumber>
    </recommendedName>
</protein>
<feature type="transmembrane region" description="Helical" evidence="14">
    <location>
        <begin position="69"/>
        <end position="94"/>
    </location>
</feature>
<dbReference type="Pfam" id="PF16192">
    <property type="entry name" value="PMT_4TMC"/>
    <property type="match status" value="1"/>
</dbReference>
<evidence type="ECO:0000256" key="11">
    <source>
        <dbReference type="ARBA" id="ARBA00023136"/>
    </source>
</evidence>
<dbReference type="InterPro" id="IPR016093">
    <property type="entry name" value="MIR_motif"/>
</dbReference>
<feature type="domain" description="MIR" evidence="15">
    <location>
        <begin position="350"/>
        <end position="407"/>
    </location>
</feature>
<dbReference type="Proteomes" id="UP001479436">
    <property type="component" value="Unassembled WGS sequence"/>
</dbReference>
<evidence type="ECO:0000256" key="10">
    <source>
        <dbReference type="ARBA" id="ARBA00022989"/>
    </source>
</evidence>
<proteinExistence type="inferred from homology"/>
<comment type="subcellular location">
    <subcellularLocation>
        <location evidence="1 14">Endoplasmic reticulum membrane</location>
        <topology evidence="1 14">Multi-pass membrane protein</topology>
    </subcellularLocation>
</comment>
<evidence type="ECO:0000256" key="2">
    <source>
        <dbReference type="ARBA" id="ARBA00004922"/>
    </source>
</evidence>
<keyword evidence="6 14" id="KW-0808">Transferase</keyword>
<feature type="domain" description="MIR" evidence="15">
    <location>
        <begin position="221"/>
        <end position="275"/>
    </location>
</feature>
<dbReference type="SMART" id="SM00472">
    <property type="entry name" value="MIR"/>
    <property type="match status" value="3"/>
</dbReference>
<dbReference type="Pfam" id="PF02366">
    <property type="entry name" value="PMT"/>
    <property type="match status" value="1"/>
</dbReference>
<dbReference type="PANTHER" id="PTHR10050:SF46">
    <property type="entry name" value="PROTEIN O-MANNOSYL-TRANSFERASE 2"/>
    <property type="match status" value="1"/>
</dbReference>
<keyword evidence="10 14" id="KW-1133">Transmembrane helix</keyword>
<feature type="transmembrane region" description="Helical" evidence="14">
    <location>
        <begin position="551"/>
        <end position="572"/>
    </location>
</feature>
<evidence type="ECO:0000256" key="13">
    <source>
        <dbReference type="ARBA" id="ARBA00045102"/>
    </source>
</evidence>
<evidence type="ECO:0000313" key="17">
    <source>
        <dbReference type="Proteomes" id="UP001479436"/>
    </source>
</evidence>
<dbReference type="GO" id="GO:0004169">
    <property type="term" value="F:dolichyl-phosphate-mannose-protein mannosyltransferase activity"/>
    <property type="evidence" value="ECO:0007669"/>
    <property type="project" value="UniProtKB-EC"/>
</dbReference>
<sequence length="627" mass="71677">MLIGLGGYLAGYDGSFKFESGGNYPETLDFLRIRQFTAAFGILMVPIAYWTALNLGYTKKGAFLCASMVLLDTTTLTISRFILLDPILLCFTATTLWGQSGFRGQQQNAFSLKWWLWLFATGISVGCVASVKWVGFFTTAWVGLQTLEDLWEKFSDYRMPKISYFMHWLARVICLILIPLSIYVASFKVHFTFLTKSGKSDGIMSSIFQANLEGSDLKNVPLELAYGSSITLRSNGDYNGLLHSHPHLYPEGSQQQQITIYGHKDENNNWVVMKPREEAQPLNEDAVPVKNGDLIRLIHEKTQRNLHSHAVSAPLSEGQFEASGYGNLTFGDENDYWFIEILDDMVISKPERIRSLTTRLRLRHQATGCILRTNAIALPSWGYSQGEVSCDTEVGWGSSALWNIESHQNEHLPKAKPHELRTNFWTDFIHLNQAMWKTNNALIPDPDHIDTLASAPMEWPFLNTALRMCAWGNEDVKYWLIGHPIIWWGGAASIVTFASLTLIYLIASKRKAQIFSSHQRSTEFFEVGKLLFTGWFLHYFPFFLMGRVTYLHHYFPALYYAIFMSTFLIDFFTRERSPLVQWIVFGVMLSLVVGVFLYFAPFVFGFDYPAKDLASREWLQSWALFDR</sequence>
<feature type="transmembrane region" description="Helical" evidence="14">
    <location>
        <begin position="579"/>
        <end position="600"/>
    </location>
</feature>
<evidence type="ECO:0000256" key="4">
    <source>
        <dbReference type="ARBA" id="ARBA00012839"/>
    </source>
</evidence>
<evidence type="ECO:0000256" key="12">
    <source>
        <dbReference type="ARBA" id="ARBA00045085"/>
    </source>
</evidence>
<comment type="catalytic activity">
    <reaction evidence="12 14">
        <text>a di-trans,poly-cis-dolichyl beta-D-mannosyl phosphate + L-threonyl-[protein] = 3-O-(alpha-D-mannosyl)-L-threonyl-[protein] + a di-trans,poly-cis-dolichyl phosphate + H(+)</text>
        <dbReference type="Rhea" id="RHEA:53396"/>
        <dbReference type="Rhea" id="RHEA-COMP:11060"/>
        <dbReference type="Rhea" id="RHEA-COMP:13547"/>
        <dbReference type="Rhea" id="RHEA-COMP:19498"/>
        <dbReference type="Rhea" id="RHEA-COMP:19501"/>
        <dbReference type="ChEBI" id="CHEBI:15378"/>
        <dbReference type="ChEBI" id="CHEBI:30013"/>
        <dbReference type="ChEBI" id="CHEBI:57683"/>
        <dbReference type="ChEBI" id="CHEBI:58211"/>
        <dbReference type="ChEBI" id="CHEBI:137323"/>
        <dbReference type="EC" id="2.4.1.109"/>
    </reaction>
</comment>
<dbReference type="Pfam" id="PF02815">
    <property type="entry name" value="MIR"/>
    <property type="match status" value="1"/>
</dbReference>
<dbReference type="PANTHER" id="PTHR10050">
    <property type="entry name" value="DOLICHYL-PHOSPHATE-MANNOSE--PROTEIN MANNOSYLTRANSFERASE"/>
    <property type="match status" value="1"/>
</dbReference>